<protein>
    <submittedName>
        <fullName evidence="2">DUF4260 domain-containing protein</fullName>
    </submittedName>
</protein>
<feature type="transmembrane region" description="Helical" evidence="1">
    <location>
        <begin position="63"/>
        <end position="92"/>
    </location>
</feature>
<dbReference type="InterPro" id="IPR025356">
    <property type="entry name" value="DUF4260"/>
</dbReference>
<keyword evidence="3" id="KW-1185">Reference proteome</keyword>
<comment type="caution">
    <text evidence="2">The sequence shown here is derived from an EMBL/GenBank/DDBJ whole genome shotgun (WGS) entry which is preliminary data.</text>
</comment>
<dbReference type="Pfam" id="PF14079">
    <property type="entry name" value="DUF4260"/>
    <property type="match status" value="1"/>
</dbReference>
<keyword evidence="1" id="KW-0472">Membrane</keyword>
<name>A0ABW4RD70_9RHOB</name>
<dbReference type="RefSeq" id="WP_379145530.1">
    <property type="nucleotide sequence ID" value="NZ_JBHUEN010000053.1"/>
</dbReference>
<reference evidence="3" key="1">
    <citation type="journal article" date="2019" name="Int. J. Syst. Evol. Microbiol.">
        <title>The Global Catalogue of Microorganisms (GCM) 10K type strain sequencing project: providing services to taxonomists for standard genome sequencing and annotation.</title>
        <authorList>
            <consortium name="The Broad Institute Genomics Platform"/>
            <consortium name="The Broad Institute Genome Sequencing Center for Infectious Disease"/>
            <person name="Wu L."/>
            <person name="Ma J."/>
        </authorList>
    </citation>
    <scope>NUCLEOTIDE SEQUENCE [LARGE SCALE GENOMIC DNA]</scope>
    <source>
        <strain evidence="3">CCUG 56029</strain>
    </source>
</reference>
<gene>
    <name evidence="2" type="ORF">ACFSCT_19280</name>
</gene>
<accession>A0ABW4RD70</accession>
<keyword evidence="1" id="KW-1133">Transmembrane helix</keyword>
<evidence type="ECO:0000313" key="3">
    <source>
        <dbReference type="Proteomes" id="UP001597213"/>
    </source>
</evidence>
<keyword evidence="1" id="KW-0812">Transmembrane</keyword>
<evidence type="ECO:0000256" key="1">
    <source>
        <dbReference type="SAM" id="Phobius"/>
    </source>
</evidence>
<proteinExistence type="predicted"/>
<dbReference type="Proteomes" id="UP001597213">
    <property type="component" value="Unassembled WGS sequence"/>
</dbReference>
<sequence length="122" mass="12800">MTARVWQQAEGAGVAVAGLGIAALTSPGWGWWLWILILLAPDLTMLGYLAGPRVGAVTYNLGHIYALPLLLAVAGVAIGATVLLAIGGVWLAHVGIDRMLGYGLKLPSGFQDTHMGRIGRDR</sequence>
<organism evidence="2 3">
    <name type="scientific">Paracoccus pacificus</name>
    <dbReference type="NCBI Taxonomy" id="1463598"/>
    <lineage>
        <taxon>Bacteria</taxon>
        <taxon>Pseudomonadati</taxon>
        <taxon>Pseudomonadota</taxon>
        <taxon>Alphaproteobacteria</taxon>
        <taxon>Rhodobacterales</taxon>
        <taxon>Paracoccaceae</taxon>
        <taxon>Paracoccus</taxon>
    </lineage>
</organism>
<evidence type="ECO:0000313" key="2">
    <source>
        <dbReference type="EMBL" id="MFD1883859.1"/>
    </source>
</evidence>
<dbReference type="EMBL" id="JBHUEN010000053">
    <property type="protein sequence ID" value="MFD1883859.1"/>
    <property type="molecule type" value="Genomic_DNA"/>
</dbReference>